<organism evidence="1 2">
    <name type="scientific">Staphylococcus phage CF5</name>
    <dbReference type="NCBI Taxonomy" id="3113739"/>
    <lineage>
        <taxon>Viruses</taxon>
        <taxon>Duplodnaviria</taxon>
        <taxon>Heunggongvirae</taxon>
        <taxon>Uroviricota</taxon>
        <taxon>Caudoviricetes</taxon>
        <taxon>Herelleviridae</taxon>
        <taxon>Twortvirinae</taxon>
        <taxon>Silviavirus</taxon>
    </lineage>
</organism>
<evidence type="ECO:0000313" key="1">
    <source>
        <dbReference type="EMBL" id="WRW34633.1"/>
    </source>
</evidence>
<name>A0AAX4J7I1_9CAUD</name>
<proteinExistence type="predicted"/>
<evidence type="ECO:0000313" key="2">
    <source>
        <dbReference type="Proteomes" id="UP001432109"/>
    </source>
</evidence>
<accession>A0AAX4J7I1</accession>
<gene>
    <name evidence="1" type="ORF">CF5_0156</name>
</gene>
<dbReference type="Proteomes" id="UP001432109">
    <property type="component" value="Segment"/>
</dbReference>
<sequence>MLKGFSNHTSKDMKAQTLYTKLTSGDIELVGVSYESDYFPTGVSIIPYIEDIKFDDGSLSFTNKVNVVESLKPSIVAMSNSLNDSGLGFIDTQQLKKPLKETGLMTDLLGRGTDLTSTRKVDINTTFVDPTITYQDITICKDIKLRLHRIIDKSPLNGYTHIVYLLTTNKKYDGQTLVGMLEKEKELNKVDTLKVLSFFRNNSLINRSILSVKHDSDKYYYSLYNMNDTGIFFIEDVDKTTIACGQSYLKFNKSDVKSSKVLKVKDNVYTMEIIMKDKSIISILM</sequence>
<protein>
    <submittedName>
        <fullName evidence="1">Uncharacterized protein</fullName>
    </submittedName>
</protein>
<reference evidence="1" key="1">
    <citation type="submission" date="2023-12" db="EMBL/GenBank/DDBJ databases">
        <title>Isolation and Characterisation of Novel Lytic Bacteriophages for therapeutic applications in Prosthetic Joint Infections.</title>
        <authorList>
            <person name="Burton N."/>
            <person name="Melo L.D.R."/>
            <person name="Pearce B."/>
            <person name="Tadesse M.D."/>
            <person name="Vryonis E."/>
            <person name="Sagona A."/>
        </authorList>
    </citation>
    <scope>NUCLEOTIDE SEQUENCE</scope>
</reference>
<dbReference type="EMBL" id="PP034390">
    <property type="protein sequence ID" value="WRW34633.1"/>
    <property type="molecule type" value="Genomic_DNA"/>
</dbReference>